<keyword evidence="3" id="KW-1185">Reference proteome</keyword>
<dbReference type="EMBL" id="QBIY01011097">
    <property type="protein sequence ID" value="RXN35670.1"/>
    <property type="molecule type" value="Genomic_DNA"/>
</dbReference>
<comment type="caution">
    <text evidence="2">The sequence shown here is derived from an EMBL/GenBank/DDBJ whole genome shotgun (WGS) entry which is preliminary data.</text>
</comment>
<evidence type="ECO:0000313" key="2">
    <source>
        <dbReference type="EMBL" id="RXN35670.1"/>
    </source>
</evidence>
<proteinExistence type="predicted"/>
<gene>
    <name evidence="2" type="ORF">ROHU_003630</name>
</gene>
<organism evidence="2 3">
    <name type="scientific">Labeo rohita</name>
    <name type="common">Indian major carp</name>
    <name type="synonym">Cyprinus rohita</name>
    <dbReference type="NCBI Taxonomy" id="84645"/>
    <lineage>
        <taxon>Eukaryota</taxon>
        <taxon>Metazoa</taxon>
        <taxon>Chordata</taxon>
        <taxon>Craniata</taxon>
        <taxon>Vertebrata</taxon>
        <taxon>Euteleostomi</taxon>
        <taxon>Actinopterygii</taxon>
        <taxon>Neopterygii</taxon>
        <taxon>Teleostei</taxon>
        <taxon>Ostariophysi</taxon>
        <taxon>Cypriniformes</taxon>
        <taxon>Cyprinidae</taxon>
        <taxon>Labeoninae</taxon>
        <taxon>Labeonini</taxon>
        <taxon>Labeo</taxon>
    </lineage>
</organism>
<reference evidence="2 3" key="1">
    <citation type="submission" date="2018-03" db="EMBL/GenBank/DDBJ databases">
        <title>Draft genome sequence of Rohu Carp (Labeo rohita).</title>
        <authorList>
            <person name="Das P."/>
            <person name="Kushwaha B."/>
            <person name="Joshi C.G."/>
            <person name="Kumar D."/>
            <person name="Nagpure N.S."/>
            <person name="Sahoo L."/>
            <person name="Das S.P."/>
            <person name="Bit A."/>
            <person name="Patnaik S."/>
            <person name="Meher P.K."/>
            <person name="Jayasankar P."/>
            <person name="Koringa P.G."/>
            <person name="Patel N.V."/>
            <person name="Hinsu A.T."/>
            <person name="Kumar R."/>
            <person name="Pandey M."/>
            <person name="Agarwal S."/>
            <person name="Srivastava S."/>
            <person name="Singh M."/>
            <person name="Iquebal M.A."/>
            <person name="Jaiswal S."/>
            <person name="Angadi U.B."/>
            <person name="Kumar N."/>
            <person name="Raza M."/>
            <person name="Shah T.M."/>
            <person name="Rai A."/>
            <person name="Jena J.K."/>
        </authorList>
    </citation>
    <scope>NUCLEOTIDE SEQUENCE [LARGE SCALE GENOMIC DNA]</scope>
    <source>
        <strain evidence="2">DASCIFA01</strain>
        <tissue evidence="2">Testis</tissue>
    </source>
</reference>
<feature type="region of interest" description="Disordered" evidence="1">
    <location>
        <begin position="1"/>
        <end position="26"/>
    </location>
</feature>
<name>A0A498NU56_LABRO</name>
<sequence>MRLNSKNMHQKWLNQPGGEPLGRWEPSCPGRFIARWGELFQNQSITTQSDGPQKRLTTRRLTRLGPPEHPDSAVVKP</sequence>
<evidence type="ECO:0000313" key="3">
    <source>
        <dbReference type="Proteomes" id="UP000290572"/>
    </source>
</evidence>
<feature type="region of interest" description="Disordered" evidence="1">
    <location>
        <begin position="43"/>
        <end position="77"/>
    </location>
</feature>
<evidence type="ECO:0000256" key="1">
    <source>
        <dbReference type="SAM" id="MobiDB-lite"/>
    </source>
</evidence>
<protein>
    <submittedName>
        <fullName evidence="2">Uncharacterized protein</fullName>
    </submittedName>
</protein>
<dbReference type="AlphaFoldDB" id="A0A498NU56"/>
<dbReference type="Proteomes" id="UP000290572">
    <property type="component" value="Unassembled WGS sequence"/>
</dbReference>
<accession>A0A498NU56</accession>